<keyword evidence="8" id="KW-0325">Glycoprotein</keyword>
<feature type="transmembrane region" description="Helical" evidence="12">
    <location>
        <begin position="440"/>
        <end position="462"/>
    </location>
</feature>
<evidence type="ECO:0000256" key="7">
    <source>
        <dbReference type="ARBA" id="ARBA00023136"/>
    </source>
</evidence>
<dbReference type="InterPro" id="IPR008928">
    <property type="entry name" value="6-hairpin_glycosidase_sf"/>
</dbReference>
<evidence type="ECO:0000256" key="12">
    <source>
        <dbReference type="SAM" id="Phobius"/>
    </source>
</evidence>
<evidence type="ECO:0000256" key="9">
    <source>
        <dbReference type="ARBA" id="ARBA00023295"/>
    </source>
</evidence>
<dbReference type="InterPro" id="IPR005198">
    <property type="entry name" value="Glyco_hydro_76"/>
</dbReference>
<dbReference type="PIRSF" id="PIRSF016302">
    <property type="entry name" value="Man_a_manosd"/>
    <property type="match status" value="1"/>
</dbReference>
<evidence type="ECO:0000256" key="4">
    <source>
        <dbReference type="ARBA" id="ARBA00012350"/>
    </source>
</evidence>
<sequence length="463" mass="51138">MHLPRAWPIWNGLLAMLLAGKAAQAINVDINSERVTESIKDAASTVTWGMMTYYHGNESGQIPGAFPDKWWEGAALFLALLNYWHFTGDATYNNELSVGMEWQSGDDGDYMPSNFSSYLGNDDQMFWGVAAMTAAEFKLPDVPDKFSWLSLAQGVFNTQVKRWDTTTCDGGLRWQIWPMQAGYTMKNTISNAGLFQLAARLARWTNDDKYAQWAQKVWDWCMSKGLLNNETWFVADSTSIGDGCSSLGRDQWSYNYAALFTGAAYMYAYTNGSAKAQWLTAVQGLLNHTFETFFPPQYGGNVMEEVACEPNESCNRNEILFKGLTTSWMALVATLVPSTYDMIVPKLQTSAQAAAKTCTGNNNNSCGVRWYTWEWDGWTGMEDQISVSNVLSVSLLNYTKDSAPVTSTTGGNSTSNPNAGSHDPSGSIHKPMKITAGDRAGAGILTAVFISSWIALMIWVLMG</sequence>
<dbReference type="InterPro" id="IPR014480">
    <property type="entry name" value="Mannan-1_6-alpha_mannosidase"/>
</dbReference>
<evidence type="ECO:0000256" key="3">
    <source>
        <dbReference type="ARBA" id="ARBA00009699"/>
    </source>
</evidence>
<feature type="chain" id="PRO_5021344349" description="Mannan endo-1,6-alpha-mannosidase" evidence="13">
    <location>
        <begin position="26"/>
        <end position="463"/>
    </location>
</feature>
<evidence type="ECO:0000256" key="2">
    <source>
        <dbReference type="ARBA" id="ARBA00004308"/>
    </source>
</evidence>
<dbReference type="GO" id="GO:0012505">
    <property type="term" value="C:endomembrane system"/>
    <property type="evidence" value="ECO:0007669"/>
    <property type="project" value="UniProtKB-SubCell"/>
</dbReference>
<dbReference type="FunFam" id="1.50.10.20:FF:000006">
    <property type="entry name" value="Mannan endo-1,6-alpha-mannosidase"/>
    <property type="match status" value="1"/>
</dbReference>
<evidence type="ECO:0000256" key="5">
    <source>
        <dbReference type="ARBA" id="ARBA00022729"/>
    </source>
</evidence>
<comment type="subcellular location">
    <subcellularLocation>
        <location evidence="2">Endomembrane system</location>
    </subcellularLocation>
</comment>
<keyword evidence="12" id="KW-1133">Transmembrane helix</keyword>
<evidence type="ECO:0000313" key="14">
    <source>
        <dbReference type="EMBL" id="TQB68285.1"/>
    </source>
</evidence>
<keyword evidence="9 10" id="KW-0326">Glycosidase</keyword>
<dbReference type="Pfam" id="PF03663">
    <property type="entry name" value="Glyco_hydro_76"/>
    <property type="match status" value="1"/>
</dbReference>
<keyword evidence="6 10" id="KW-0378">Hydrolase</keyword>
<keyword evidence="7 12" id="KW-0472">Membrane</keyword>
<dbReference type="GO" id="GO:0016052">
    <property type="term" value="P:carbohydrate catabolic process"/>
    <property type="evidence" value="ECO:0007669"/>
    <property type="project" value="InterPro"/>
</dbReference>
<dbReference type="GO" id="GO:0008496">
    <property type="term" value="F:mannan endo-1,6-alpha-mannosidase activity"/>
    <property type="evidence" value="ECO:0007669"/>
    <property type="project" value="UniProtKB-UniRule"/>
</dbReference>
<evidence type="ECO:0000256" key="11">
    <source>
        <dbReference type="SAM" id="MobiDB-lite"/>
    </source>
</evidence>
<dbReference type="SUPFAM" id="SSF48208">
    <property type="entry name" value="Six-hairpin glycosidases"/>
    <property type="match status" value="1"/>
</dbReference>
<keyword evidence="5 13" id="KW-0732">Signal</keyword>
<dbReference type="EMBL" id="VIFY01000232">
    <property type="protein sequence ID" value="TQB68285.1"/>
    <property type="molecule type" value="Genomic_DNA"/>
</dbReference>
<reference evidence="14 15" key="1">
    <citation type="submission" date="2019-06" db="EMBL/GenBank/DDBJ databases">
        <title>Wine fermentation using esterase from Monascus purpureus.</title>
        <authorList>
            <person name="Geng C."/>
            <person name="Zhang Y."/>
        </authorList>
    </citation>
    <scope>NUCLEOTIDE SEQUENCE [LARGE SCALE GENOMIC DNA]</scope>
    <source>
        <strain evidence="14">HQ1</strain>
    </source>
</reference>
<evidence type="ECO:0000256" key="6">
    <source>
        <dbReference type="ARBA" id="ARBA00022801"/>
    </source>
</evidence>
<dbReference type="PANTHER" id="PTHR12145:SF37">
    <property type="entry name" value="MANNAN ENDO-1,6-ALPHA-MANNOSIDASE"/>
    <property type="match status" value="1"/>
</dbReference>
<proteinExistence type="inferred from homology"/>
<keyword evidence="15" id="KW-1185">Reference proteome</keyword>
<comment type="similarity">
    <text evidence="3 10">Belongs to the glycosyl hydrolase 76 family.</text>
</comment>
<dbReference type="AlphaFoldDB" id="A0A507QMF2"/>
<dbReference type="GO" id="GO:0009272">
    <property type="term" value="P:fungal-type cell wall biogenesis"/>
    <property type="evidence" value="ECO:0007669"/>
    <property type="project" value="TreeGrafter"/>
</dbReference>
<dbReference type="Gene3D" id="1.50.10.20">
    <property type="match status" value="1"/>
</dbReference>
<accession>A0A507QMF2</accession>
<dbReference type="PANTHER" id="PTHR12145">
    <property type="entry name" value="MANNAN ENDO-1,6-ALPHA-MANNOSIDASE DCW1"/>
    <property type="match status" value="1"/>
</dbReference>
<feature type="region of interest" description="Disordered" evidence="11">
    <location>
        <begin position="406"/>
        <end position="432"/>
    </location>
</feature>
<comment type="catalytic activity">
    <reaction evidence="1 10">
        <text>Random hydrolysis of (1-&gt;6)-alpha-D-mannosidic linkages in unbranched (1-&gt;6)-mannans.</text>
        <dbReference type="EC" id="3.2.1.101"/>
    </reaction>
</comment>
<protein>
    <recommendedName>
        <fullName evidence="4 10">Mannan endo-1,6-alpha-mannosidase</fullName>
        <ecNumber evidence="4 10">3.2.1.101</ecNumber>
    </recommendedName>
</protein>
<dbReference type="STRING" id="5098.A0A507QMF2"/>
<dbReference type="Proteomes" id="UP000319663">
    <property type="component" value="Unassembled WGS sequence"/>
</dbReference>
<evidence type="ECO:0000256" key="8">
    <source>
        <dbReference type="ARBA" id="ARBA00023180"/>
    </source>
</evidence>
<feature type="signal peptide" evidence="13">
    <location>
        <begin position="1"/>
        <end position="25"/>
    </location>
</feature>
<evidence type="ECO:0000256" key="1">
    <source>
        <dbReference type="ARBA" id="ARBA00001452"/>
    </source>
</evidence>
<evidence type="ECO:0000256" key="10">
    <source>
        <dbReference type="PIRNR" id="PIRNR016302"/>
    </source>
</evidence>
<keyword evidence="12" id="KW-0812">Transmembrane</keyword>
<organism evidence="14 15">
    <name type="scientific">Monascus purpureus</name>
    <name type="common">Red mold</name>
    <name type="synonym">Monascus anka</name>
    <dbReference type="NCBI Taxonomy" id="5098"/>
    <lineage>
        <taxon>Eukaryota</taxon>
        <taxon>Fungi</taxon>
        <taxon>Dikarya</taxon>
        <taxon>Ascomycota</taxon>
        <taxon>Pezizomycotina</taxon>
        <taxon>Eurotiomycetes</taxon>
        <taxon>Eurotiomycetidae</taxon>
        <taxon>Eurotiales</taxon>
        <taxon>Aspergillaceae</taxon>
        <taxon>Monascus</taxon>
    </lineage>
</organism>
<comment type="caution">
    <text evidence="14">The sequence shown here is derived from an EMBL/GenBank/DDBJ whole genome shotgun (WGS) entry which is preliminary data.</text>
</comment>
<evidence type="ECO:0000256" key="13">
    <source>
        <dbReference type="SAM" id="SignalP"/>
    </source>
</evidence>
<name>A0A507QMF2_MONPU</name>
<evidence type="ECO:0000313" key="15">
    <source>
        <dbReference type="Proteomes" id="UP000319663"/>
    </source>
</evidence>
<feature type="compositionally biased region" description="Low complexity" evidence="11">
    <location>
        <begin position="406"/>
        <end position="421"/>
    </location>
</feature>
<gene>
    <name evidence="14" type="ORF">MPDQ_003719</name>
</gene>
<dbReference type="EC" id="3.2.1.101" evidence="4 10"/>